<dbReference type="AlphaFoldDB" id="A0A0U1M655"/>
<organism evidence="1 2">
    <name type="scientific">Talaromyces islandicus</name>
    <name type="common">Penicillium islandicum</name>
    <dbReference type="NCBI Taxonomy" id="28573"/>
    <lineage>
        <taxon>Eukaryota</taxon>
        <taxon>Fungi</taxon>
        <taxon>Dikarya</taxon>
        <taxon>Ascomycota</taxon>
        <taxon>Pezizomycotina</taxon>
        <taxon>Eurotiomycetes</taxon>
        <taxon>Eurotiomycetidae</taxon>
        <taxon>Eurotiales</taxon>
        <taxon>Trichocomaceae</taxon>
        <taxon>Talaromyces</taxon>
        <taxon>Talaromyces sect. Islandici</taxon>
    </lineage>
</organism>
<dbReference type="OrthoDB" id="2679825at2759"/>
<evidence type="ECO:0000313" key="2">
    <source>
        <dbReference type="Proteomes" id="UP000054383"/>
    </source>
</evidence>
<evidence type="ECO:0000313" key="1">
    <source>
        <dbReference type="EMBL" id="CRG91093.1"/>
    </source>
</evidence>
<gene>
    <name evidence="1" type="ORF">PISL3812_08141</name>
</gene>
<name>A0A0U1M655_TALIS</name>
<dbReference type="InterPro" id="IPR054208">
    <property type="entry name" value="DUF6914"/>
</dbReference>
<dbReference type="EMBL" id="CVMT01000009">
    <property type="protein sequence ID" value="CRG91093.1"/>
    <property type="molecule type" value="Genomic_DNA"/>
</dbReference>
<dbReference type="OMA" id="KYHWAFL"/>
<accession>A0A0U1M655</accession>
<proteinExistence type="predicted"/>
<dbReference type="Proteomes" id="UP000054383">
    <property type="component" value="Unassembled WGS sequence"/>
</dbReference>
<sequence length="172" mass="19385">MPSNKNRLYVALYPSGVVNNEERKYHWGFLIGPKVERNDAVPGARYHVKNSPLGWKYEEVSLANVRSTNSLLARILIAKIEDEQRLIALLRRLPVVQGDPNWRCRTWVASALAEIAKDGKCVGTAELDWPKIEAAARQYVAKKTANGRYGSSADMTKPKPTWDLVENKEIVP</sequence>
<keyword evidence="2" id="KW-1185">Reference proteome</keyword>
<protein>
    <submittedName>
        <fullName evidence="1">Uncharacterized protein</fullName>
    </submittedName>
</protein>
<dbReference type="Pfam" id="PF21858">
    <property type="entry name" value="DUF6914"/>
    <property type="match status" value="1"/>
</dbReference>
<reference evidence="1 2" key="1">
    <citation type="submission" date="2015-04" db="EMBL/GenBank/DDBJ databases">
        <authorList>
            <person name="Syromyatnikov M.Y."/>
            <person name="Popov V.N."/>
        </authorList>
    </citation>
    <scope>NUCLEOTIDE SEQUENCE [LARGE SCALE GENOMIC DNA]</scope>
    <source>
        <strain evidence="1">WF-38-12</strain>
    </source>
</reference>